<keyword evidence="1" id="KW-1133">Transmembrane helix</keyword>
<accession>A0A3E0VA98</accession>
<dbReference type="EMBL" id="NBWZ01000002">
    <property type="protein sequence ID" value="RFA06443.1"/>
    <property type="molecule type" value="Genomic_DNA"/>
</dbReference>
<evidence type="ECO:0000313" key="3">
    <source>
        <dbReference type="Proteomes" id="UP000256486"/>
    </source>
</evidence>
<feature type="transmembrane region" description="Helical" evidence="1">
    <location>
        <begin position="12"/>
        <end position="31"/>
    </location>
</feature>
<dbReference type="AlphaFoldDB" id="A0A3E0VA98"/>
<comment type="caution">
    <text evidence="2">The sequence shown here is derived from an EMBL/GenBank/DDBJ whole genome shotgun (WGS) entry which is preliminary data.</text>
</comment>
<sequence>MYVKQRTSRRPLRVLLASFFVVFAAIALVVLHTSAAEPVASSVSVDIGHVDQAAGSQASAQDLVTGVADGLLECLSVEMFCMAVVVLFASLAAAAARTFRLLREPRTDTLVLQDGVEYPVNTPAMTGVLRR</sequence>
<dbReference type="Proteomes" id="UP000256486">
    <property type="component" value="Unassembled WGS sequence"/>
</dbReference>
<proteinExistence type="predicted"/>
<name>A0A3E0VA98_9MICO</name>
<keyword evidence="1" id="KW-0472">Membrane</keyword>
<organism evidence="2 3">
    <name type="scientific">Subtercola boreus</name>
    <dbReference type="NCBI Taxonomy" id="120213"/>
    <lineage>
        <taxon>Bacteria</taxon>
        <taxon>Bacillati</taxon>
        <taxon>Actinomycetota</taxon>
        <taxon>Actinomycetes</taxon>
        <taxon>Micrococcales</taxon>
        <taxon>Microbacteriaceae</taxon>
        <taxon>Subtercola</taxon>
    </lineage>
</organism>
<reference evidence="2 3" key="1">
    <citation type="submission" date="2017-04" db="EMBL/GenBank/DDBJ databases">
        <title>Comparative genome analysis of Subtercola boreus.</title>
        <authorList>
            <person name="Cho Y.-J."/>
            <person name="Cho A."/>
            <person name="Kim O.-S."/>
            <person name="Lee J.-I."/>
        </authorList>
    </citation>
    <scope>NUCLEOTIDE SEQUENCE [LARGE SCALE GENOMIC DNA]</scope>
    <source>
        <strain evidence="2 3">K300</strain>
    </source>
</reference>
<keyword evidence="1" id="KW-0812">Transmembrane</keyword>
<evidence type="ECO:0000256" key="1">
    <source>
        <dbReference type="SAM" id="Phobius"/>
    </source>
</evidence>
<gene>
    <name evidence="2" type="ORF">B7R54_18870</name>
</gene>
<protein>
    <submittedName>
        <fullName evidence="2">Uncharacterized protein</fullName>
    </submittedName>
</protein>
<feature type="transmembrane region" description="Helical" evidence="1">
    <location>
        <begin position="75"/>
        <end position="96"/>
    </location>
</feature>
<keyword evidence="3" id="KW-1185">Reference proteome</keyword>
<evidence type="ECO:0000313" key="2">
    <source>
        <dbReference type="EMBL" id="RFA06443.1"/>
    </source>
</evidence>